<dbReference type="Proteomes" id="UP001548189">
    <property type="component" value="Unassembled WGS sequence"/>
</dbReference>
<keyword evidence="1" id="KW-0812">Transmembrane</keyword>
<protein>
    <submittedName>
        <fullName evidence="2">Uncharacterized protein</fullName>
    </submittedName>
</protein>
<keyword evidence="1" id="KW-1133">Transmembrane helix</keyword>
<feature type="transmembrane region" description="Helical" evidence="1">
    <location>
        <begin position="51"/>
        <end position="72"/>
    </location>
</feature>
<name>A0ABV2BSE9_9GAMM</name>
<keyword evidence="1" id="KW-0472">Membrane</keyword>
<gene>
    <name evidence="2" type="ORF">ABVT43_07010</name>
</gene>
<sequence length="104" mass="11699">MPVGEVAGELLSGLFRLIGRFFVEIIFEILTKSTGYAICQIFSKRVDPDGVLVVVVGLSFLSLIGLLIFFIYEFLQLQMVIDSCLDSGGEFNYEFETCEQKKKD</sequence>
<reference evidence="2 3" key="1">
    <citation type="submission" date="2024-06" db="EMBL/GenBank/DDBJ databases">
        <authorList>
            <person name="Li F."/>
        </authorList>
    </citation>
    <scope>NUCLEOTIDE SEQUENCE [LARGE SCALE GENOMIC DNA]</scope>
    <source>
        <strain evidence="2 3">GXAS 311</strain>
    </source>
</reference>
<organism evidence="2 3">
    <name type="scientific">Aliikangiella maris</name>
    <dbReference type="NCBI Taxonomy" id="3162458"/>
    <lineage>
        <taxon>Bacteria</taxon>
        <taxon>Pseudomonadati</taxon>
        <taxon>Pseudomonadota</taxon>
        <taxon>Gammaproteobacteria</taxon>
        <taxon>Oceanospirillales</taxon>
        <taxon>Pleioneaceae</taxon>
        <taxon>Aliikangiella</taxon>
    </lineage>
</organism>
<evidence type="ECO:0000313" key="3">
    <source>
        <dbReference type="Proteomes" id="UP001548189"/>
    </source>
</evidence>
<accession>A0ABV2BSE9</accession>
<dbReference type="RefSeq" id="WP_353874482.1">
    <property type="nucleotide sequence ID" value="NZ_JBEVCJ010000006.1"/>
</dbReference>
<proteinExistence type="predicted"/>
<evidence type="ECO:0000256" key="1">
    <source>
        <dbReference type="SAM" id="Phobius"/>
    </source>
</evidence>
<comment type="caution">
    <text evidence="2">The sequence shown here is derived from an EMBL/GenBank/DDBJ whole genome shotgun (WGS) entry which is preliminary data.</text>
</comment>
<keyword evidence="3" id="KW-1185">Reference proteome</keyword>
<evidence type="ECO:0000313" key="2">
    <source>
        <dbReference type="EMBL" id="MET1254867.1"/>
    </source>
</evidence>
<dbReference type="EMBL" id="JBEVCJ010000006">
    <property type="protein sequence ID" value="MET1254867.1"/>
    <property type="molecule type" value="Genomic_DNA"/>
</dbReference>